<dbReference type="Pfam" id="PF05699">
    <property type="entry name" value="Dimer_Tnp_hAT"/>
    <property type="match status" value="1"/>
</dbReference>
<evidence type="ECO:0000313" key="3">
    <source>
        <dbReference type="EMBL" id="CAH1114114.1"/>
    </source>
</evidence>
<accession>A0A9P0D8X0</accession>
<keyword evidence="4" id="KW-1185">Reference proteome</keyword>
<dbReference type="Pfam" id="PF14291">
    <property type="entry name" value="DUF4371"/>
    <property type="match status" value="1"/>
</dbReference>
<evidence type="ECO:0000259" key="2">
    <source>
        <dbReference type="Pfam" id="PF14291"/>
    </source>
</evidence>
<sequence>MKVTELKSLVFSRLSLNEQIALKNSGRPTPELHIVQEQPQYKHRNSFKRKFDKNIYNKTIWICGCEETNSFFCFVCLLFGGGDDDWTKNGVNDLKHLSLKIKKHEQSFKHKNNIVSFQMLGKINIATSISSAYTEQIRKHNETVKKNRQVLSKIIDILKLCGTCNLPLHGYNEKKGSLNKGVFLELIDFLANADGTFNSHIQEPTVFKATSKTIQNEILQCMLSVSREHILEETKKTQFLAVMTDDTTDVSTLMQTVIVLRYELNGKIHERFWGFANPESQDSSELSKCILQQISPILEDCPDKLISQTYDGAAVMRCHVVGVNVKIQEHYKNAHFVYCYAHQLNKIIEQTVSSIISVRVFFSNLKGMSTFFSQSPDRMAALNDVCDKHIPRLSETCWNFHSLLVQSVFNNREEIIECFENIVAGIPKNYNVETVKEASGFLKWLEDDNFLFWLNFFSKVMTHVDILYSQIQKIETDVVKIQICIDRFEKEIENVRCNLPSIANDTERPREVEKKRRRLNEENINISAREVCDIIISEVKHRFAFKDHLSGAKLFLKECYIDYKKNLPFQDIEKFCNAYPMVDKEALKIELAVFYSREEVTDSASESANPNESENFTGCLPTLNFIISFGLESVFKEIVKVIKILVTIPMTTSETERCFSTLKLIKSFLRSTMNKESITALAMLSIEKTMVHEIENFNEKVIDKFIEDKNRRMIFHFKS</sequence>
<dbReference type="AlphaFoldDB" id="A0A9P0D8X0"/>
<dbReference type="PANTHER" id="PTHR45749">
    <property type="match status" value="1"/>
</dbReference>
<protein>
    <recommendedName>
        <fullName evidence="5">Zinc finger MYM-type protein 1-like</fullName>
    </recommendedName>
</protein>
<dbReference type="OrthoDB" id="6725296at2759"/>
<dbReference type="GO" id="GO:0046983">
    <property type="term" value="F:protein dimerization activity"/>
    <property type="evidence" value="ECO:0007669"/>
    <property type="project" value="InterPro"/>
</dbReference>
<feature type="domain" description="HAT C-terminal dimerisation" evidence="1">
    <location>
        <begin position="633"/>
        <end position="689"/>
    </location>
</feature>
<reference evidence="3" key="1">
    <citation type="submission" date="2022-01" db="EMBL/GenBank/DDBJ databases">
        <authorList>
            <person name="King R."/>
        </authorList>
    </citation>
    <scope>NUCLEOTIDE SEQUENCE</scope>
</reference>
<evidence type="ECO:0000313" key="4">
    <source>
        <dbReference type="Proteomes" id="UP001153636"/>
    </source>
</evidence>
<organism evidence="3 4">
    <name type="scientific">Psylliodes chrysocephalus</name>
    <dbReference type="NCBI Taxonomy" id="3402493"/>
    <lineage>
        <taxon>Eukaryota</taxon>
        <taxon>Metazoa</taxon>
        <taxon>Ecdysozoa</taxon>
        <taxon>Arthropoda</taxon>
        <taxon>Hexapoda</taxon>
        <taxon>Insecta</taxon>
        <taxon>Pterygota</taxon>
        <taxon>Neoptera</taxon>
        <taxon>Endopterygota</taxon>
        <taxon>Coleoptera</taxon>
        <taxon>Polyphaga</taxon>
        <taxon>Cucujiformia</taxon>
        <taxon>Chrysomeloidea</taxon>
        <taxon>Chrysomelidae</taxon>
        <taxon>Galerucinae</taxon>
        <taxon>Alticini</taxon>
        <taxon>Psylliodes</taxon>
    </lineage>
</organism>
<dbReference type="EMBL" id="OV651820">
    <property type="protein sequence ID" value="CAH1114114.1"/>
    <property type="molecule type" value="Genomic_DNA"/>
</dbReference>
<dbReference type="Proteomes" id="UP001153636">
    <property type="component" value="Chromosome 8"/>
</dbReference>
<evidence type="ECO:0000259" key="1">
    <source>
        <dbReference type="Pfam" id="PF05699"/>
    </source>
</evidence>
<feature type="domain" description="DUF4371" evidence="2">
    <location>
        <begin position="136"/>
        <end position="319"/>
    </location>
</feature>
<dbReference type="PANTHER" id="PTHR45749:SF28">
    <property type="entry name" value="ZINC FINGER MYM-TYPE PROTEIN 1-LIKE-RELATED"/>
    <property type="match status" value="1"/>
</dbReference>
<dbReference type="InterPro" id="IPR025398">
    <property type="entry name" value="DUF4371"/>
</dbReference>
<dbReference type="InterPro" id="IPR008906">
    <property type="entry name" value="HATC_C_dom"/>
</dbReference>
<gene>
    <name evidence="3" type="ORF">PSYICH_LOCUS14706</name>
</gene>
<dbReference type="SUPFAM" id="SSF53098">
    <property type="entry name" value="Ribonuclease H-like"/>
    <property type="match status" value="1"/>
</dbReference>
<dbReference type="InterPro" id="IPR012337">
    <property type="entry name" value="RNaseH-like_sf"/>
</dbReference>
<proteinExistence type="predicted"/>
<name>A0A9P0D8X0_9CUCU</name>
<evidence type="ECO:0008006" key="5">
    <source>
        <dbReference type="Google" id="ProtNLM"/>
    </source>
</evidence>